<keyword evidence="1" id="KW-0472">Membrane</keyword>
<keyword evidence="3" id="KW-1185">Reference proteome</keyword>
<feature type="transmembrane region" description="Helical" evidence="1">
    <location>
        <begin position="41"/>
        <end position="74"/>
    </location>
</feature>
<sequence length="256" mass="27329">MQGLTVSASDTDRNLLFEGAVSTIEYEPGEDWEWWAGLGSAVLAGTIAGAAVGGVGAPVGAAIGLLAFLLAWLLTKIFGGDKDRQKEHTEADIWLGDQRVTETSYQQSATQDIGPPGVVSQDGGATAGRSYALRNIPHFTDDNLYGLAFSGADTFRIVEDAAHRETLAWRAFEGGVGYQFDRMAPGRAGTAAVEGGQGAGGVLRRGGLRTARVGLTGWAGRSPPRIRAARRSARRPWRRRAPRFPAWFRGSSWRAG</sequence>
<evidence type="ECO:0000313" key="3">
    <source>
        <dbReference type="Proteomes" id="UP001183246"/>
    </source>
</evidence>
<dbReference type="Proteomes" id="UP001183246">
    <property type="component" value="Unassembled WGS sequence"/>
</dbReference>
<accession>A0ABU2MIX0</accession>
<name>A0ABU2MIX0_9ACTN</name>
<gene>
    <name evidence="2" type="ORF">RM590_02530</name>
</gene>
<dbReference type="EMBL" id="JAVREL010000001">
    <property type="protein sequence ID" value="MDT0341524.1"/>
    <property type="molecule type" value="Genomic_DNA"/>
</dbReference>
<proteinExistence type="predicted"/>
<evidence type="ECO:0000313" key="2">
    <source>
        <dbReference type="EMBL" id="MDT0341524.1"/>
    </source>
</evidence>
<organism evidence="2 3">
    <name type="scientific">Streptomyces litchfieldiae</name>
    <dbReference type="NCBI Taxonomy" id="3075543"/>
    <lineage>
        <taxon>Bacteria</taxon>
        <taxon>Bacillati</taxon>
        <taxon>Actinomycetota</taxon>
        <taxon>Actinomycetes</taxon>
        <taxon>Kitasatosporales</taxon>
        <taxon>Streptomycetaceae</taxon>
        <taxon>Streptomyces</taxon>
    </lineage>
</organism>
<evidence type="ECO:0000256" key="1">
    <source>
        <dbReference type="SAM" id="Phobius"/>
    </source>
</evidence>
<reference evidence="3" key="1">
    <citation type="submission" date="2023-07" db="EMBL/GenBank/DDBJ databases">
        <title>30 novel species of actinomycetes from the DSMZ collection.</title>
        <authorList>
            <person name="Nouioui I."/>
        </authorList>
    </citation>
    <scope>NUCLEOTIDE SEQUENCE [LARGE SCALE GENOMIC DNA]</scope>
    <source>
        <strain evidence="3">DSM 44938</strain>
    </source>
</reference>
<protein>
    <submittedName>
        <fullName evidence="2">Uncharacterized protein</fullName>
    </submittedName>
</protein>
<keyword evidence="1" id="KW-1133">Transmembrane helix</keyword>
<keyword evidence="1" id="KW-0812">Transmembrane</keyword>
<comment type="caution">
    <text evidence="2">The sequence shown here is derived from an EMBL/GenBank/DDBJ whole genome shotgun (WGS) entry which is preliminary data.</text>
</comment>
<dbReference type="RefSeq" id="WP_311702652.1">
    <property type="nucleotide sequence ID" value="NZ_JAVREL010000001.1"/>
</dbReference>